<dbReference type="Pfam" id="PF12802">
    <property type="entry name" value="MarR_2"/>
    <property type="match status" value="1"/>
</dbReference>
<dbReference type="SUPFAM" id="SSF46785">
    <property type="entry name" value="Winged helix' DNA-binding domain"/>
    <property type="match status" value="1"/>
</dbReference>
<dbReference type="Proteomes" id="UP000294309">
    <property type="component" value="Chromosome"/>
</dbReference>
<dbReference type="InterPro" id="IPR036390">
    <property type="entry name" value="WH_DNA-bd_sf"/>
</dbReference>
<dbReference type="OrthoDB" id="389216at2"/>
<name>A0A4P7AIL5_9MOLU</name>
<dbReference type="RefSeq" id="WP_134297391.1">
    <property type="nucleotide sequence ID" value="NZ_CP038013.1"/>
</dbReference>
<protein>
    <submittedName>
        <fullName evidence="2">MarR family transcriptional regulator</fullName>
    </submittedName>
</protein>
<dbReference type="AlphaFoldDB" id="A0A4P7AIL5"/>
<proteinExistence type="predicted"/>
<keyword evidence="3" id="KW-1185">Reference proteome</keyword>
<dbReference type="KEGG" id="sgq:SGLAD_v1c03990"/>
<evidence type="ECO:0000313" key="3">
    <source>
        <dbReference type="Proteomes" id="UP000294309"/>
    </source>
</evidence>
<feature type="domain" description="HTH marR-type" evidence="1">
    <location>
        <begin position="46"/>
        <end position="84"/>
    </location>
</feature>
<dbReference type="EMBL" id="CP038013">
    <property type="protein sequence ID" value="QBQ07598.1"/>
    <property type="molecule type" value="Genomic_DNA"/>
</dbReference>
<organism evidence="2 3">
    <name type="scientific">Spiroplasma gladiatoris</name>
    <dbReference type="NCBI Taxonomy" id="2143"/>
    <lineage>
        <taxon>Bacteria</taxon>
        <taxon>Bacillati</taxon>
        <taxon>Mycoplasmatota</taxon>
        <taxon>Mollicutes</taxon>
        <taxon>Entomoplasmatales</taxon>
        <taxon>Spiroplasmataceae</taxon>
        <taxon>Spiroplasma</taxon>
    </lineage>
</organism>
<sequence length="149" mass="17643">MKKEIKFDQFSNLIKNFIVVTLLSRQLEEFIENQNKDIYKNAYIHLMFINYVEGISQMELSLLTGTNKSTLVRNINDLVKKDYVCKKTSIRANENELYLTNKGLEIVDKIKNWINDRELEIEKSTKDSQKTKESVSEYLLKIINMYSIY</sequence>
<dbReference type="InterPro" id="IPR036388">
    <property type="entry name" value="WH-like_DNA-bd_sf"/>
</dbReference>
<reference evidence="2 3" key="1">
    <citation type="submission" date="2019-03" db="EMBL/GenBank/DDBJ databases">
        <title>Complete genome sequence of Spiroplasma gladiatoris TG-1 (DSM 22552).</title>
        <authorList>
            <person name="Lin Y.-C."/>
            <person name="Chou L."/>
            <person name="Kuo C.-H."/>
        </authorList>
    </citation>
    <scope>NUCLEOTIDE SEQUENCE [LARGE SCALE GENOMIC DNA]</scope>
    <source>
        <strain evidence="2 3">TG-1</strain>
    </source>
</reference>
<evidence type="ECO:0000259" key="1">
    <source>
        <dbReference type="Pfam" id="PF12802"/>
    </source>
</evidence>
<dbReference type="InterPro" id="IPR000835">
    <property type="entry name" value="HTH_MarR-typ"/>
</dbReference>
<gene>
    <name evidence="2" type="ORF">SGLAD_v1c03990</name>
</gene>
<dbReference type="Gene3D" id="1.10.10.10">
    <property type="entry name" value="Winged helix-like DNA-binding domain superfamily/Winged helix DNA-binding domain"/>
    <property type="match status" value="1"/>
</dbReference>
<evidence type="ECO:0000313" key="2">
    <source>
        <dbReference type="EMBL" id="QBQ07598.1"/>
    </source>
</evidence>
<dbReference type="GO" id="GO:0003700">
    <property type="term" value="F:DNA-binding transcription factor activity"/>
    <property type="evidence" value="ECO:0007669"/>
    <property type="project" value="InterPro"/>
</dbReference>
<accession>A0A4P7AIL5</accession>